<dbReference type="EC" id="3.6.5.-" evidence="3"/>
<evidence type="ECO:0000256" key="1">
    <source>
        <dbReference type="SAM" id="MobiDB-lite"/>
    </source>
</evidence>
<feature type="compositionally biased region" description="Low complexity" evidence="1">
    <location>
        <begin position="220"/>
        <end position="235"/>
    </location>
</feature>
<accession>A0AAD8YBL6</accession>
<dbReference type="AlphaFoldDB" id="A0AAD8YBL6"/>
<organism evidence="3 4">
    <name type="scientific">Skeletonema marinoi</name>
    <dbReference type="NCBI Taxonomy" id="267567"/>
    <lineage>
        <taxon>Eukaryota</taxon>
        <taxon>Sar</taxon>
        <taxon>Stramenopiles</taxon>
        <taxon>Ochrophyta</taxon>
        <taxon>Bacillariophyta</taxon>
        <taxon>Coscinodiscophyceae</taxon>
        <taxon>Thalassiosirophycidae</taxon>
        <taxon>Thalassiosirales</taxon>
        <taxon>Skeletonemataceae</taxon>
        <taxon>Skeletonema</taxon>
        <taxon>Skeletonema marinoi-dohrnii complex</taxon>
    </lineage>
</organism>
<evidence type="ECO:0000259" key="2">
    <source>
        <dbReference type="Pfam" id="PF08356"/>
    </source>
</evidence>
<comment type="caution">
    <text evidence="3">The sequence shown here is derived from an EMBL/GenBank/DDBJ whole genome shotgun (WGS) entry which is preliminary data.</text>
</comment>
<name>A0AAD8YBL6_9STRA</name>
<sequence length="544" mass="60676">MFDLDRDGLLSDDELMAFQNKIWGATLIGRDVIEWKNALAHHDMIIHRREEASVESDPRSEDVMVNDKITLTGFLTIIDIFISQNRLEVPWTVLWTLGYDDELNLHIPESILSPECDDLDAINFDPSAWRLNASEVDFLSSIFYQFQSDGGAMLSSEDLNSIFSVFPIPLPPWSVRSKQLLKGCFSIPRIDEDVTPPTSLVAGVTFDPEIEEHNITSADPSPSSPSISPSGVTISSSPLPSIDVSKSSELDFTMHAIKPLTYLSWMNHWHMFCTLSPSRCRAELFSLGHVGDIRTRSKDLHAAPTVSPSTIPDGGTKTIFIRALVLGSNDQTKRFIINNLHGIHHDYAVSSSSQPETSCSVVKVMLPKNMNKSMQNETETVVHLIVTEVPSSYYLASSASEKKLLRKKFIALLEKQNAIGDRVYDVAMLVFDTGDEQSWGYAKDIESNLLTGNMPRIFVGTRENQHDSSYPSVCEYQNYCKSMDLEEPIGVSLDETMVDSPLLHHLVRCTQDASFRSIPHGERNKRLAAIKRNAYGSAVSCLSA</sequence>
<dbReference type="InterPro" id="IPR027417">
    <property type="entry name" value="P-loop_NTPase"/>
</dbReference>
<gene>
    <name evidence="3" type="ORF">QTG54_006087</name>
</gene>
<dbReference type="GO" id="GO:0016787">
    <property type="term" value="F:hydrolase activity"/>
    <property type="evidence" value="ECO:0007669"/>
    <property type="project" value="UniProtKB-KW"/>
</dbReference>
<dbReference type="Pfam" id="PF08356">
    <property type="entry name" value="EF_assoc_2"/>
    <property type="match status" value="1"/>
</dbReference>
<dbReference type="InterPro" id="IPR013567">
    <property type="entry name" value="EF_hand_assoc_2"/>
</dbReference>
<dbReference type="EMBL" id="JATAAI010000009">
    <property type="protein sequence ID" value="KAK1743466.1"/>
    <property type="molecule type" value="Genomic_DNA"/>
</dbReference>
<evidence type="ECO:0000313" key="4">
    <source>
        <dbReference type="Proteomes" id="UP001224775"/>
    </source>
</evidence>
<evidence type="ECO:0000313" key="3">
    <source>
        <dbReference type="EMBL" id="KAK1743466.1"/>
    </source>
</evidence>
<dbReference type="Proteomes" id="UP001224775">
    <property type="component" value="Unassembled WGS sequence"/>
</dbReference>
<dbReference type="Gene3D" id="1.10.238.10">
    <property type="entry name" value="EF-hand"/>
    <property type="match status" value="2"/>
</dbReference>
<dbReference type="Gene3D" id="3.40.50.300">
    <property type="entry name" value="P-loop containing nucleotide triphosphate hydrolases"/>
    <property type="match status" value="1"/>
</dbReference>
<dbReference type="PROSITE" id="PS00018">
    <property type="entry name" value="EF_HAND_1"/>
    <property type="match status" value="1"/>
</dbReference>
<keyword evidence="4" id="KW-1185">Reference proteome</keyword>
<proteinExistence type="predicted"/>
<feature type="region of interest" description="Disordered" evidence="1">
    <location>
        <begin position="214"/>
        <end position="235"/>
    </location>
</feature>
<dbReference type="InterPro" id="IPR018247">
    <property type="entry name" value="EF_Hand_1_Ca_BS"/>
</dbReference>
<reference evidence="3" key="1">
    <citation type="submission" date="2023-06" db="EMBL/GenBank/DDBJ databases">
        <title>Survivors Of The Sea: Transcriptome response of Skeletonema marinoi to long-term dormancy.</title>
        <authorList>
            <person name="Pinder M.I.M."/>
            <person name="Kourtchenko O."/>
            <person name="Robertson E.K."/>
            <person name="Larsson T."/>
            <person name="Maumus F."/>
            <person name="Osuna-Cruz C.M."/>
            <person name="Vancaester E."/>
            <person name="Stenow R."/>
            <person name="Vandepoele K."/>
            <person name="Ploug H."/>
            <person name="Bruchert V."/>
            <person name="Godhe A."/>
            <person name="Topel M."/>
        </authorList>
    </citation>
    <scope>NUCLEOTIDE SEQUENCE</scope>
    <source>
        <strain evidence="3">R05AC</strain>
    </source>
</reference>
<protein>
    <submittedName>
        <fullName evidence="3">Rho family GTPase</fullName>
        <ecNumber evidence="3">3.6.5.-</ecNumber>
    </submittedName>
</protein>
<keyword evidence="3" id="KW-0378">Hydrolase</keyword>
<feature type="domain" description="EF hand associated type-2" evidence="2">
    <location>
        <begin position="61"/>
        <end position="115"/>
    </location>
</feature>